<dbReference type="EMBL" id="QWDN01000001">
    <property type="protein sequence ID" value="TEB45581.1"/>
    <property type="molecule type" value="Genomic_DNA"/>
</dbReference>
<accession>A0A4Y7UHB7</accession>
<name>A0A4Y7UHB7_9FLAO</name>
<dbReference type="RefSeq" id="WP_132037757.1">
    <property type="nucleotide sequence ID" value="NZ_QWDN01000001.1"/>
</dbReference>
<keyword evidence="1" id="KW-1133">Transmembrane helix</keyword>
<protein>
    <submittedName>
        <fullName evidence="3">Uncharacterized protein</fullName>
    </submittedName>
</protein>
<feature type="transmembrane region" description="Helical" evidence="1">
    <location>
        <begin position="67"/>
        <end position="85"/>
    </location>
</feature>
<dbReference type="EMBL" id="SLWA01000010">
    <property type="protein sequence ID" value="TCN52623.1"/>
    <property type="molecule type" value="Genomic_DNA"/>
</dbReference>
<dbReference type="OrthoDB" id="1349336at2"/>
<dbReference type="AlphaFoldDB" id="A0A4Y7UHB7"/>
<dbReference type="Proteomes" id="UP000295270">
    <property type="component" value="Unassembled WGS sequence"/>
</dbReference>
<comment type="caution">
    <text evidence="3">The sequence shown here is derived from an EMBL/GenBank/DDBJ whole genome shotgun (WGS) entry which is preliminary data.</text>
</comment>
<keyword evidence="4" id="KW-1185">Reference proteome</keyword>
<evidence type="ECO:0000256" key="1">
    <source>
        <dbReference type="SAM" id="Phobius"/>
    </source>
</evidence>
<reference evidence="3 5" key="2">
    <citation type="journal article" date="2018" name="Syst. Appl. Microbiol.">
        <title>Flavobacterium circumlabens sp. nov. and Flavobacterium cupreum sp. nov., two psychrotrophic species isolated from Antarctic environmental samples.</title>
        <authorList>
            <person name="Kralova S."/>
            <person name="Busse H.J."/>
            <person name="Svec P."/>
            <person name="Maslanova I."/>
            <person name="Stankova E."/>
            <person name="Bartak M."/>
            <person name="Sedlacek I."/>
        </authorList>
    </citation>
    <scope>NUCLEOTIDE SEQUENCE [LARGE SCALE GENOMIC DNA]</scope>
    <source>
        <strain evidence="3 5">CCM 8828</strain>
    </source>
</reference>
<organism evidence="3 5">
    <name type="scientific">Flavobacterium circumlabens</name>
    <dbReference type="NCBI Taxonomy" id="2133765"/>
    <lineage>
        <taxon>Bacteria</taxon>
        <taxon>Pseudomonadati</taxon>
        <taxon>Bacteroidota</taxon>
        <taxon>Flavobacteriia</taxon>
        <taxon>Flavobacteriales</taxon>
        <taxon>Flavobacteriaceae</taxon>
        <taxon>Flavobacterium</taxon>
    </lineage>
</organism>
<gene>
    <name evidence="3" type="ORF">D0809_00810</name>
    <name evidence="2" type="ORF">EV142_110166</name>
</gene>
<evidence type="ECO:0000313" key="5">
    <source>
        <dbReference type="Proteomes" id="UP000298340"/>
    </source>
</evidence>
<proteinExistence type="predicted"/>
<feature type="transmembrane region" description="Helical" evidence="1">
    <location>
        <begin position="97"/>
        <end position="116"/>
    </location>
</feature>
<keyword evidence="1" id="KW-0472">Membrane</keyword>
<evidence type="ECO:0000313" key="2">
    <source>
        <dbReference type="EMBL" id="TCN52623.1"/>
    </source>
</evidence>
<feature type="transmembrane region" description="Helical" evidence="1">
    <location>
        <begin position="7"/>
        <end position="27"/>
    </location>
</feature>
<evidence type="ECO:0000313" key="3">
    <source>
        <dbReference type="EMBL" id="TEB45581.1"/>
    </source>
</evidence>
<dbReference type="Proteomes" id="UP000298340">
    <property type="component" value="Unassembled WGS sequence"/>
</dbReference>
<sequence length="152" mass="17982">MTNKKVILNLALPLSIITFILFTKWWIADVVDGTDGVMYGFPLIYKSPAFYTSMAEQYFIMELLIDFLFYFAFLSTILFLINIYISEIKIKRNLLRFIYVIAVLLLGVEILFATVFETSFSIKRDFDIKIKQTGFKFYFSNEERNEFNKLHQ</sequence>
<reference evidence="2" key="3">
    <citation type="submission" date="2019-03" db="EMBL/GenBank/DDBJ databases">
        <authorList>
            <person name="Whitman W."/>
            <person name="Huntemann M."/>
            <person name="Clum A."/>
            <person name="Pillay M."/>
            <person name="Palaniappan K."/>
            <person name="Varghese N."/>
            <person name="Mikhailova N."/>
            <person name="Stamatis D."/>
            <person name="Reddy T."/>
            <person name="Daum C."/>
            <person name="Shapiro N."/>
            <person name="Ivanova N."/>
            <person name="Kyrpides N."/>
            <person name="Woyke T."/>
        </authorList>
    </citation>
    <scope>NUCLEOTIDE SEQUENCE</scope>
    <source>
        <strain evidence="2">P5626</strain>
    </source>
</reference>
<reference evidence="2 4" key="1">
    <citation type="journal article" date="2015" name="Stand. Genomic Sci.">
        <title>Genomic Encyclopedia of Bacterial and Archaeal Type Strains, Phase III: the genomes of soil and plant-associated and newly described type strains.</title>
        <authorList>
            <person name="Whitman W.B."/>
            <person name="Woyke T."/>
            <person name="Klenk H.P."/>
            <person name="Zhou Y."/>
            <person name="Lilburn T.G."/>
            <person name="Beck B.J."/>
            <person name="De Vos P."/>
            <person name="Vandamme P."/>
            <person name="Eisen J.A."/>
            <person name="Garrity G."/>
            <person name="Hugenholtz P."/>
            <person name="Kyrpides N.C."/>
        </authorList>
    </citation>
    <scope>NUCLEOTIDE SEQUENCE [LARGE SCALE GENOMIC DNA]</scope>
    <source>
        <strain evidence="2 4">P5626</strain>
    </source>
</reference>
<keyword evidence="1" id="KW-0812">Transmembrane</keyword>
<evidence type="ECO:0000313" key="4">
    <source>
        <dbReference type="Proteomes" id="UP000295270"/>
    </source>
</evidence>